<organism evidence="2 3">
    <name type="scientific">Streptomyces yaanensis</name>
    <dbReference type="NCBI Taxonomy" id="1142239"/>
    <lineage>
        <taxon>Bacteria</taxon>
        <taxon>Bacillati</taxon>
        <taxon>Actinomycetota</taxon>
        <taxon>Actinomycetes</taxon>
        <taxon>Kitasatosporales</taxon>
        <taxon>Streptomycetaceae</taxon>
        <taxon>Streptomyces</taxon>
    </lineage>
</organism>
<dbReference type="Proteomes" id="UP001595701">
    <property type="component" value="Unassembled WGS sequence"/>
</dbReference>
<keyword evidence="1" id="KW-1133">Transmembrane helix</keyword>
<dbReference type="EMBL" id="JBHRWR010000021">
    <property type="protein sequence ID" value="MFC3576965.1"/>
    <property type="molecule type" value="Genomic_DNA"/>
</dbReference>
<keyword evidence="1" id="KW-0812">Transmembrane</keyword>
<evidence type="ECO:0000313" key="2">
    <source>
        <dbReference type="EMBL" id="MFC3576965.1"/>
    </source>
</evidence>
<accession>A0ABV7SJ87</accession>
<reference evidence="3" key="1">
    <citation type="journal article" date="2019" name="Int. J. Syst. Evol. Microbiol.">
        <title>The Global Catalogue of Microorganisms (GCM) 10K type strain sequencing project: providing services to taxonomists for standard genome sequencing and annotation.</title>
        <authorList>
            <consortium name="The Broad Institute Genomics Platform"/>
            <consortium name="The Broad Institute Genome Sequencing Center for Infectious Disease"/>
            <person name="Wu L."/>
            <person name="Ma J."/>
        </authorList>
    </citation>
    <scope>NUCLEOTIDE SEQUENCE [LARGE SCALE GENOMIC DNA]</scope>
    <source>
        <strain evidence="3">CGMCC 4.7035</strain>
    </source>
</reference>
<evidence type="ECO:0000256" key="1">
    <source>
        <dbReference type="SAM" id="Phobius"/>
    </source>
</evidence>
<dbReference type="RefSeq" id="WP_310763642.1">
    <property type="nucleotide sequence ID" value="NZ_JBHRWR010000021.1"/>
</dbReference>
<dbReference type="InterPro" id="IPR047789">
    <property type="entry name" value="CU044_5270-like"/>
</dbReference>
<comment type="caution">
    <text evidence="2">The sequence shown here is derived from an EMBL/GenBank/DDBJ whole genome shotgun (WGS) entry which is preliminary data.</text>
</comment>
<keyword evidence="3" id="KW-1185">Reference proteome</keyword>
<name>A0ABV7SJ87_9ACTN</name>
<evidence type="ECO:0000313" key="3">
    <source>
        <dbReference type="Proteomes" id="UP001595701"/>
    </source>
</evidence>
<gene>
    <name evidence="2" type="ORF">ACFOZ0_27545</name>
</gene>
<dbReference type="NCBIfam" id="NF038083">
    <property type="entry name" value="CU044_5270_fam"/>
    <property type="match status" value="1"/>
</dbReference>
<proteinExistence type="predicted"/>
<protein>
    <submittedName>
        <fullName evidence="2">CU044_5270 family protein</fullName>
    </submittedName>
</protein>
<feature type="transmembrane region" description="Helical" evidence="1">
    <location>
        <begin position="70"/>
        <end position="89"/>
    </location>
</feature>
<sequence>MNTNNPPSTGTGRSEAEELLSAPAEWDLPLSRHLHYKDVLMQQIDNDRTASAASAQESPAPRRRFSRRMVLVPVASMALAGALAVTFSAGDHHTSTPATGSSTQAAKANGASVTLDRIAAVAMKTDATPVRDDQFVYVRSLVQSNEGAFDGPVRLSAPYKREFWRSQKPGPVATTGWIRETGKGAVMSGQLVPVEGEAVPAGIDHPTYKWLASLPTDPDALLKLLYAQVRVEEGRSKDQAVFSEIGNLLGETIMPPANAAAFYKAAGKIPCVTEIPDAVDAAGRHGIAITRRDAASATRDEWIFDKKSLAFLGSRSYITKDKAKGITSDTLYGSDAILQRTVVDEHGKAPATKTNS</sequence>
<keyword evidence="1" id="KW-0472">Membrane</keyword>